<evidence type="ECO:0000256" key="1">
    <source>
        <dbReference type="ARBA" id="ARBA00004479"/>
    </source>
</evidence>
<dbReference type="Pfam" id="PF13927">
    <property type="entry name" value="Ig_3"/>
    <property type="match status" value="2"/>
</dbReference>
<dbReference type="InterPro" id="IPR051275">
    <property type="entry name" value="Cell_adhesion_signaling"/>
</dbReference>
<evidence type="ECO:0000256" key="3">
    <source>
        <dbReference type="ARBA" id="ARBA00023157"/>
    </source>
</evidence>
<comment type="subcellular location">
    <subcellularLocation>
        <location evidence="1">Membrane</location>
        <topology evidence="1">Single-pass type I membrane protein</topology>
    </subcellularLocation>
</comment>
<feature type="domain" description="Ig-like" evidence="7">
    <location>
        <begin position="254"/>
        <end position="337"/>
    </location>
</feature>
<proteinExistence type="evidence at transcript level"/>
<keyword evidence="3" id="KW-1015">Disulfide bond</keyword>
<dbReference type="AlphaFoldDB" id="A0A131XWT7"/>
<feature type="non-terminal residue" evidence="8">
    <location>
        <position position="566"/>
    </location>
</feature>
<dbReference type="GO" id="GO:0098609">
    <property type="term" value="P:cell-cell adhesion"/>
    <property type="evidence" value="ECO:0007669"/>
    <property type="project" value="TreeGrafter"/>
</dbReference>
<dbReference type="InterPro" id="IPR003598">
    <property type="entry name" value="Ig_sub2"/>
</dbReference>
<keyword evidence="6" id="KW-0732">Signal</keyword>
<dbReference type="SMART" id="SM00408">
    <property type="entry name" value="IGc2"/>
    <property type="match status" value="3"/>
</dbReference>
<dbReference type="Pfam" id="PF08205">
    <property type="entry name" value="C2-set_2"/>
    <property type="match status" value="1"/>
</dbReference>
<keyword evidence="5" id="KW-0393">Immunoglobulin domain</keyword>
<keyword evidence="2" id="KW-0472">Membrane</keyword>
<name>A0A131XWT7_IXORI</name>
<dbReference type="GO" id="GO:0005886">
    <property type="term" value="C:plasma membrane"/>
    <property type="evidence" value="ECO:0007669"/>
    <property type="project" value="TreeGrafter"/>
</dbReference>
<dbReference type="CDD" id="cd00096">
    <property type="entry name" value="Ig"/>
    <property type="match status" value="1"/>
</dbReference>
<feature type="domain" description="Ig-like" evidence="7">
    <location>
        <begin position="437"/>
        <end position="527"/>
    </location>
</feature>
<dbReference type="PROSITE" id="PS50835">
    <property type="entry name" value="IG_LIKE"/>
    <property type="match status" value="5"/>
</dbReference>
<dbReference type="Gene3D" id="2.60.40.10">
    <property type="entry name" value="Immunoglobulins"/>
    <property type="match status" value="5"/>
</dbReference>
<evidence type="ECO:0000256" key="2">
    <source>
        <dbReference type="ARBA" id="ARBA00023136"/>
    </source>
</evidence>
<keyword evidence="4" id="KW-0325">Glycoprotein</keyword>
<evidence type="ECO:0000256" key="5">
    <source>
        <dbReference type="ARBA" id="ARBA00023319"/>
    </source>
</evidence>
<dbReference type="GO" id="GO:0050839">
    <property type="term" value="F:cell adhesion molecule binding"/>
    <property type="evidence" value="ECO:0007669"/>
    <property type="project" value="TreeGrafter"/>
</dbReference>
<accession>A0A131XWT7</accession>
<dbReference type="GO" id="GO:0005911">
    <property type="term" value="C:cell-cell junction"/>
    <property type="evidence" value="ECO:0007669"/>
    <property type="project" value="TreeGrafter"/>
</dbReference>
<dbReference type="PANTHER" id="PTHR11640:SF154">
    <property type="entry name" value="IRREGULAR CHIASM C-ROUGHEST PROTEIN-LIKE PROTEIN"/>
    <property type="match status" value="1"/>
</dbReference>
<dbReference type="InterPro" id="IPR013162">
    <property type="entry name" value="CD80_C2-set"/>
</dbReference>
<feature type="domain" description="Ig-like" evidence="7">
    <location>
        <begin position="16"/>
        <end position="124"/>
    </location>
</feature>
<organism evidence="8">
    <name type="scientific">Ixodes ricinus</name>
    <name type="common">Common tick</name>
    <name type="synonym">Acarus ricinus</name>
    <dbReference type="NCBI Taxonomy" id="34613"/>
    <lineage>
        <taxon>Eukaryota</taxon>
        <taxon>Metazoa</taxon>
        <taxon>Ecdysozoa</taxon>
        <taxon>Arthropoda</taxon>
        <taxon>Chelicerata</taxon>
        <taxon>Arachnida</taxon>
        <taxon>Acari</taxon>
        <taxon>Parasitiformes</taxon>
        <taxon>Ixodida</taxon>
        <taxon>Ixodoidea</taxon>
        <taxon>Ixodidae</taxon>
        <taxon>Ixodinae</taxon>
        <taxon>Ixodes</taxon>
    </lineage>
</organism>
<dbReference type="EMBL" id="GEFM01005236">
    <property type="protein sequence ID" value="JAP70560.1"/>
    <property type="molecule type" value="mRNA"/>
</dbReference>
<dbReference type="SMART" id="SM00409">
    <property type="entry name" value="IG"/>
    <property type="match status" value="4"/>
</dbReference>
<dbReference type="SUPFAM" id="SSF48726">
    <property type="entry name" value="Immunoglobulin"/>
    <property type="match status" value="5"/>
</dbReference>
<sequence>MRTLTVCVFLVALGLPNYTSSNGEVKFKIVQKFIEEPEDTEVNPGENVRLRCVVLNRSGDCAWLKDGVAVGRIPDKYVFKRSPKDGDCSVLILDTTLEEDDGSWQCQVTQTSIDEEPLASTNVSIVVLESPHPPSLQDGTRPLTPGSNFSTKAGESSNFQCVSGKGNPPAFLRWFLGSQDVSQLATQTNITDEKKPHTWKALSVLNFTFNKTDNGKQLKCGAYHVTYGKIVEDSEAEGLGHRDVAVTLDVKYPPEIKYDRNPPEEVEENDSLTLSCEVTEANPPVEIVTWRKIGQSGIYARGRILEFPSILRADSGVYSCFARNDVGESPVIPVAVDVKFPPKIIRVEPPMTTFNINEVINLHCEAEGNPAPEITWLRQNEKDPEKWEIQGQNRTLTIENASYSNSGVYRCDARNMIRSEQRTAKSREIRLVIQGKPTLRTNIGWTRDSDGSRSAELVCTVDSVNPSRTKWLGSDVSPLLQGESIELSVVGNDHRAKINNASELYYGNYTCVSQNKYGIAMSTVEISGKPTLKTTIQWTRGLDGSRMVELVCEVFSANARRTDWLR</sequence>
<dbReference type="InterPro" id="IPR003599">
    <property type="entry name" value="Ig_sub"/>
</dbReference>
<feature type="domain" description="Ig-like" evidence="7">
    <location>
        <begin position="134"/>
        <end position="237"/>
    </location>
</feature>
<dbReference type="InterPro" id="IPR013783">
    <property type="entry name" value="Ig-like_fold"/>
</dbReference>
<evidence type="ECO:0000256" key="6">
    <source>
        <dbReference type="SAM" id="SignalP"/>
    </source>
</evidence>
<dbReference type="PANTHER" id="PTHR11640">
    <property type="entry name" value="NEPHRIN"/>
    <property type="match status" value="1"/>
</dbReference>
<protein>
    <submittedName>
        <fullName evidence="8">Putative cell adhesion molecule</fullName>
    </submittedName>
</protein>
<evidence type="ECO:0000256" key="4">
    <source>
        <dbReference type="ARBA" id="ARBA00023180"/>
    </source>
</evidence>
<feature type="signal peptide" evidence="6">
    <location>
        <begin position="1"/>
        <end position="21"/>
    </location>
</feature>
<dbReference type="FunFam" id="2.60.40.10:FF:003218">
    <property type="match status" value="1"/>
</dbReference>
<evidence type="ECO:0000313" key="8">
    <source>
        <dbReference type="EMBL" id="JAP70560.1"/>
    </source>
</evidence>
<dbReference type="InterPro" id="IPR036179">
    <property type="entry name" value="Ig-like_dom_sf"/>
</dbReference>
<dbReference type="InterPro" id="IPR013098">
    <property type="entry name" value="Ig_I-set"/>
</dbReference>
<dbReference type="Pfam" id="PF07679">
    <property type="entry name" value="I-set"/>
    <property type="match status" value="1"/>
</dbReference>
<evidence type="ECO:0000259" key="7">
    <source>
        <dbReference type="PROSITE" id="PS50835"/>
    </source>
</evidence>
<feature type="domain" description="Ig-like" evidence="7">
    <location>
        <begin position="342"/>
        <end position="430"/>
    </location>
</feature>
<dbReference type="InterPro" id="IPR007110">
    <property type="entry name" value="Ig-like_dom"/>
</dbReference>
<feature type="chain" id="PRO_5007284158" evidence="6">
    <location>
        <begin position="22"/>
        <end position="566"/>
    </location>
</feature>
<reference evidence="8" key="1">
    <citation type="submission" date="2016-02" db="EMBL/GenBank/DDBJ databases">
        <title>RNAseq analyses of the midgut from blood- or serum-fed Ixodes ricinus ticks.</title>
        <authorList>
            <person name="Perner J."/>
            <person name="Provaznik J."/>
            <person name="Schrenkova J."/>
            <person name="Urbanova V."/>
            <person name="Ribeiro J.M."/>
            <person name="Kopacek P."/>
        </authorList>
    </citation>
    <scope>NUCLEOTIDE SEQUENCE</scope>
    <source>
        <tissue evidence="8">Gut</tissue>
    </source>
</reference>